<accession>A0A9E5JN61</accession>
<dbReference type="InterPro" id="IPR039261">
    <property type="entry name" value="FNR_nucleotide-bd"/>
</dbReference>
<proteinExistence type="predicted"/>
<dbReference type="PROSITE" id="PS51384">
    <property type="entry name" value="FAD_FR"/>
    <property type="match status" value="1"/>
</dbReference>
<dbReference type="InterPro" id="IPR008333">
    <property type="entry name" value="Cbr1-like_FAD-bd_dom"/>
</dbReference>
<dbReference type="Gene3D" id="2.40.30.10">
    <property type="entry name" value="Translation factors"/>
    <property type="match status" value="1"/>
</dbReference>
<dbReference type="PRINTS" id="PR00410">
    <property type="entry name" value="PHEHYDRXLASE"/>
</dbReference>
<keyword evidence="2" id="KW-0408">Iron</keyword>
<dbReference type="SUPFAM" id="SSF63380">
    <property type="entry name" value="Riboflavin synthase domain-like"/>
    <property type="match status" value="1"/>
</dbReference>
<keyword evidence="3" id="KW-0411">Iron-sulfur</keyword>
<reference evidence="5 6" key="1">
    <citation type="submission" date="2020-03" db="EMBL/GenBank/DDBJ databases">
        <title>Chryseoglobus sp. isolated from a deep-sea seamount.</title>
        <authorList>
            <person name="Zhang D.-C."/>
        </authorList>
    </citation>
    <scope>NUCLEOTIDE SEQUENCE [LARGE SCALE GENOMIC DNA]</scope>
    <source>
        <strain evidence="5 6">KN1116</strain>
    </source>
</reference>
<dbReference type="GO" id="GO:0051537">
    <property type="term" value="F:2 iron, 2 sulfur cluster binding"/>
    <property type="evidence" value="ECO:0007669"/>
    <property type="project" value="UniProtKB-KW"/>
</dbReference>
<gene>
    <name evidence="5" type="ORF">FK219_010800</name>
</gene>
<protein>
    <submittedName>
        <fullName evidence="5">FAD-dependent oxidoreductase</fullName>
    </submittedName>
</protein>
<dbReference type="InterPro" id="IPR050415">
    <property type="entry name" value="MRET"/>
</dbReference>
<dbReference type="InterPro" id="IPR017927">
    <property type="entry name" value="FAD-bd_FR_type"/>
</dbReference>
<dbReference type="CDD" id="cd00322">
    <property type="entry name" value="FNR_like"/>
    <property type="match status" value="1"/>
</dbReference>
<evidence type="ECO:0000256" key="2">
    <source>
        <dbReference type="ARBA" id="ARBA00022714"/>
    </source>
</evidence>
<name>A0A9E5JN61_9MICO</name>
<evidence type="ECO:0000256" key="1">
    <source>
        <dbReference type="ARBA" id="ARBA00001974"/>
    </source>
</evidence>
<dbReference type="SUPFAM" id="SSF52343">
    <property type="entry name" value="Ferredoxin reductase-like, C-terminal NADP-linked domain"/>
    <property type="match status" value="1"/>
</dbReference>
<keyword evidence="6" id="KW-1185">Reference proteome</keyword>
<dbReference type="Gene3D" id="3.40.50.80">
    <property type="entry name" value="Nucleotide-binding domain of ferredoxin-NADP reductase (FNR) module"/>
    <property type="match status" value="1"/>
</dbReference>
<dbReference type="Pfam" id="PF00970">
    <property type="entry name" value="FAD_binding_6"/>
    <property type="match status" value="1"/>
</dbReference>
<keyword evidence="2" id="KW-0001">2Fe-2S</keyword>
<evidence type="ECO:0000256" key="3">
    <source>
        <dbReference type="ARBA" id="ARBA00023014"/>
    </source>
</evidence>
<comment type="caution">
    <text evidence="5">The sequence shown here is derived from an EMBL/GenBank/DDBJ whole genome shotgun (WGS) entry which is preliminary data.</text>
</comment>
<keyword evidence="2" id="KW-0479">Metal-binding</keyword>
<comment type="cofactor">
    <cofactor evidence="1">
        <name>FAD</name>
        <dbReference type="ChEBI" id="CHEBI:57692"/>
    </cofactor>
</comment>
<evidence type="ECO:0000259" key="4">
    <source>
        <dbReference type="PROSITE" id="PS51384"/>
    </source>
</evidence>
<dbReference type="PANTHER" id="PTHR47354">
    <property type="entry name" value="NADH OXIDOREDUCTASE HCR"/>
    <property type="match status" value="1"/>
</dbReference>
<organism evidence="5 6">
    <name type="scientific">Microcella pacifica</name>
    <dbReference type="NCBI Taxonomy" id="2591847"/>
    <lineage>
        <taxon>Bacteria</taxon>
        <taxon>Bacillati</taxon>
        <taxon>Actinomycetota</taxon>
        <taxon>Actinomycetes</taxon>
        <taxon>Micrococcales</taxon>
        <taxon>Microbacteriaceae</taxon>
        <taxon>Microcella</taxon>
    </lineage>
</organism>
<feature type="domain" description="FAD-binding FR-type" evidence="4">
    <location>
        <begin position="1"/>
        <end position="87"/>
    </location>
</feature>
<dbReference type="Proteomes" id="UP000818266">
    <property type="component" value="Unassembled WGS sequence"/>
</dbReference>
<dbReference type="EMBL" id="VIKT02000019">
    <property type="protein sequence ID" value="NHF63715.1"/>
    <property type="molecule type" value="Genomic_DNA"/>
</dbReference>
<dbReference type="AlphaFoldDB" id="A0A9E5JN61"/>
<evidence type="ECO:0000313" key="6">
    <source>
        <dbReference type="Proteomes" id="UP000818266"/>
    </source>
</evidence>
<dbReference type="GO" id="GO:0016491">
    <property type="term" value="F:oxidoreductase activity"/>
    <property type="evidence" value="ECO:0007669"/>
    <property type="project" value="InterPro"/>
</dbReference>
<dbReference type="RefSeq" id="WP_165638123.1">
    <property type="nucleotide sequence ID" value="NZ_VIKT02000019.1"/>
</dbReference>
<evidence type="ECO:0000313" key="5">
    <source>
        <dbReference type="EMBL" id="NHF63715.1"/>
    </source>
</evidence>
<dbReference type="InterPro" id="IPR017938">
    <property type="entry name" value="Riboflavin_synthase-like_b-brl"/>
</dbReference>
<dbReference type="PANTHER" id="PTHR47354:SF5">
    <property type="entry name" value="PROTEIN RFBI"/>
    <property type="match status" value="1"/>
</dbReference>
<sequence>MIEVLVARPPDFVFAAGQHVQIEVDKLHQRDQRGTSRVFSLSSSPHDTDVLSFAFRRSESGFKQTLERLSIGSRVRISGPYGHVTLTDESRRPRILLAHGVGITPYISMARFAAESMLSVPLTVLYSVVSRAHAAYLSELQVCANANPSMTLQLRTGALSSNDLSQARRDWPDAVWYLSGPPTRVHHLSLALRDIGVPDDDVVSEEFIGY</sequence>